<gene>
    <name evidence="3" type="ORF">DB30_04876</name>
</gene>
<evidence type="ECO:0000313" key="4">
    <source>
        <dbReference type="Proteomes" id="UP000031599"/>
    </source>
</evidence>
<organism evidence="3 4">
    <name type="scientific">Enhygromyxa salina</name>
    <dbReference type="NCBI Taxonomy" id="215803"/>
    <lineage>
        <taxon>Bacteria</taxon>
        <taxon>Pseudomonadati</taxon>
        <taxon>Myxococcota</taxon>
        <taxon>Polyangia</taxon>
        <taxon>Nannocystales</taxon>
        <taxon>Nannocystaceae</taxon>
        <taxon>Enhygromyxa</taxon>
    </lineage>
</organism>
<proteinExistence type="predicted"/>
<keyword evidence="2" id="KW-0812">Transmembrane</keyword>
<dbReference type="AlphaFoldDB" id="A0A0C1ZY23"/>
<dbReference type="Proteomes" id="UP000031599">
    <property type="component" value="Unassembled WGS sequence"/>
</dbReference>
<evidence type="ECO:0000256" key="1">
    <source>
        <dbReference type="SAM" id="MobiDB-lite"/>
    </source>
</evidence>
<sequence>MANTKPASFEPIAARLEIDTSGAGSSADVLRRRIEERANIVLRHAQVLPGEQDDALLSVVVEELGDEAPGYAATFELRAADGSVIDAPTRLECSLCTETELVARVEAELEPVVVALRAFADAQPVEAPTTAPPPEGSPTHATPPARGHAGMLAGGVTLLVLGTGSVGAAIGLIVPEPKIDQDNPLDLITTRPVGYGLIAGGLACAITGAVLTAIAVNKRREARLLVAPFGDRRSVGVRVGWRFQ</sequence>
<dbReference type="RefSeq" id="WP_146659311.1">
    <property type="nucleotide sequence ID" value="NZ_JMCC02000042.1"/>
</dbReference>
<feature type="region of interest" description="Disordered" evidence="1">
    <location>
        <begin position="125"/>
        <end position="147"/>
    </location>
</feature>
<keyword evidence="2" id="KW-0472">Membrane</keyword>
<feature type="transmembrane region" description="Helical" evidence="2">
    <location>
        <begin position="194"/>
        <end position="216"/>
    </location>
</feature>
<reference evidence="3 4" key="1">
    <citation type="submission" date="2014-12" db="EMBL/GenBank/DDBJ databases">
        <title>Genome assembly of Enhygromyxa salina DSM 15201.</title>
        <authorList>
            <person name="Sharma G."/>
            <person name="Subramanian S."/>
        </authorList>
    </citation>
    <scope>NUCLEOTIDE SEQUENCE [LARGE SCALE GENOMIC DNA]</scope>
    <source>
        <strain evidence="3 4">DSM 15201</strain>
    </source>
</reference>
<dbReference type="EMBL" id="JMCC02000042">
    <property type="protein sequence ID" value="KIG16158.1"/>
    <property type="molecule type" value="Genomic_DNA"/>
</dbReference>
<feature type="transmembrane region" description="Helical" evidence="2">
    <location>
        <begin position="152"/>
        <end position="174"/>
    </location>
</feature>
<name>A0A0C1ZY23_9BACT</name>
<keyword evidence="2" id="KW-1133">Transmembrane helix</keyword>
<evidence type="ECO:0000313" key="3">
    <source>
        <dbReference type="EMBL" id="KIG16158.1"/>
    </source>
</evidence>
<evidence type="ECO:0000256" key="2">
    <source>
        <dbReference type="SAM" id="Phobius"/>
    </source>
</evidence>
<accession>A0A0C1ZY23</accession>
<protein>
    <submittedName>
        <fullName evidence="3">Uncharacterized protein</fullName>
    </submittedName>
</protein>
<comment type="caution">
    <text evidence="3">The sequence shown here is derived from an EMBL/GenBank/DDBJ whole genome shotgun (WGS) entry which is preliminary data.</text>
</comment>